<sequence>MQIPWLSVFGFGLLAIMAVLHSDELLPSQTTLHDKYSSSAMDLQGLVVPVLTGAPLRLLARVSGLPVLGPLVMKMLKRDNYIARVRELAATLDDPPLYYPLHFPTTDERQRHAAQSNDLTYHRDTLAFKRYSIQDYIDAYTNGQVTPLQVAKAVVAAINASNTAEIPLRAVIASHTDEILRDAAASTARYAAGTPNGSLDGIPVLVKDETEVRGYETNSGTSFLGKLTGPAAHDAVPVARLRKAGALIVGKTNMHEWGTGVFGLNNAHGATRNAYSRHHMAGGSSSGSGAAVGAGLVPLALGCDGGGSIRIPSAFNGVVGIKATFMRVPVVVDADPSLAHIGPIAASVQDAALAYAIISGQDPSVPMSSIQPLPHVNMHAMNSMDLSHLRVGVFPEFVAGADPEILAQYYAHLKTLTSLGATLVNVTIPNLQTIHLAHAVTILSEMALSTDRLYEHFSSFSPEVQISIHTARLAMTSIDLLAAQIVRSYASRLIRDMFDTVDVFLTPATAITAPDLKPEYLTDGLSNLPLNFQIMRFIVLGNLVGFPSMTVPMGYDASGLPTSMLVQAAHWNEDVMLHVARVVEKHAPIQQPSAAGYFYDILKMAQLEDAN</sequence>
<comment type="similarity">
    <text evidence="1">Belongs to the amidase family.</text>
</comment>
<protein>
    <submittedName>
        <fullName evidence="5">Aste57867_9631 protein</fullName>
    </submittedName>
</protein>
<keyword evidence="6" id="KW-1185">Reference proteome</keyword>
<proteinExistence type="inferred from homology"/>
<evidence type="ECO:0000256" key="1">
    <source>
        <dbReference type="ARBA" id="ARBA00009199"/>
    </source>
</evidence>
<dbReference type="InterPro" id="IPR023631">
    <property type="entry name" value="Amidase_dom"/>
</dbReference>
<dbReference type="InterPro" id="IPR000120">
    <property type="entry name" value="Amidase"/>
</dbReference>
<gene>
    <name evidence="5" type="primary">Aste57867_9631</name>
    <name evidence="4" type="ORF">As57867_009593</name>
    <name evidence="5" type="ORF">ASTE57867_9631</name>
</gene>
<dbReference type="PANTHER" id="PTHR11895:SF67">
    <property type="entry name" value="AMIDASE DOMAIN-CONTAINING PROTEIN"/>
    <property type="match status" value="1"/>
</dbReference>
<dbReference type="GO" id="GO:0003824">
    <property type="term" value="F:catalytic activity"/>
    <property type="evidence" value="ECO:0007669"/>
    <property type="project" value="InterPro"/>
</dbReference>
<dbReference type="AlphaFoldDB" id="A0A485KNU8"/>
<dbReference type="InterPro" id="IPR036928">
    <property type="entry name" value="AS_sf"/>
</dbReference>
<accession>A0A485KNU8</accession>
<dbReference type="Pfam" id="PF01425">
    <property type="entry name" value="Amidase"/>
    <property type="match status" value="1"/>
</dbReference>
<organism evidence="5 6">
    <name type="scientific">Aphanomyces stellatus</name>
    <dbReference type="NCBI Taxonomy" id="120398"/>
    <lineage>
        <taxon>Eukaryota</taxon>
        <taxon>Sar</taxon>
        <taxon>Stramenopiles</taxon>
        <taxon>Oomycota</taxon>
        <taxon>Saprolegniomycetes</taxon>
        <taxon>Saprolegniales</taxon>
        <taxon>Verrucalvaceae</taxon>
        <taxon>Aphanomyces</taxon>
    </lineage>
</organism>
<evidence type="ECO:0000256" key="2">
    <source>
        <dbReference type="SAM" id="SignalP"/>
    </source>
</evidence>
<dbReference type="SUPFAM" id="SSF75304">
    <property type="entry name" value="Amidase signature (AS) enzymes"/>
    <property type="match status" value="1"/>
</dbReference>
<dbReference type="Proteomes" id="UP000332933">
    <property type="component" value="Unassembled WGS sequence"/>
</dbReference>
<feature type="signal peptide" evidence="2">
    <location>
        <begin position="1"/>
        <end position="22"/>
    </location>
</feature>
<dbReference type="Gene3D" id="3.90.1300.10">
    <property type="entry name" value="Amidase signature (AS) domain"/>
    <property type="match status" value="1"/>
</dbReference>
<dbReference type="PROSITE" id="PS00571">
    <property type="entry name" value="AMIDASES"/>
    <property type="match status" value="1"/>
</dbReference>
<dbReference type="InterPro" id="IPR020556">
    <property type="entry name" value="Amidase_CS"/>
</dbReference>
<reference evidence="4" key="2">
    <citation type="submission" date="2019-06" db="EMBL/GenBank/DDBJ databases">
        <title>Genomics analysis of Aphanomyces spp. identifies a new class of oomycete effector associated with host adaptation.</title>
        <authorList>
            <person name="Gaulin E."/>
        </authorList>
    </citation>
    <scope>NUCLEOTIDE SEQUENCE</scope>
    <source>
        <strain evidence="4">CBS 578.67</strain>
    </source>
</reference>
<reference evidence="5 6" key="1">
    <citation type="submission" date="2019-03" db="EMBL/GenBank/DDBJ databases">
        <authorList>
            <person name="Gaulin E."/>
            <person name="Dumas B."/>
        </authorList>
    </citation>
    <scope>NUCLEOTIDE SEQUENCE [LARGE SCALE GENOMIC DNA]</scope>
    <source>
        <strain evidence="5">CBS 568.67</strain>
    </source>
</reference>
<name>A0A485KNU8_9STRA</name>
<dbReference type="PANTHER" id="PTHR11895">
    <property type="entry name" value="TRANSAMIDASE"/>
    <property type="match status" value="1"/>
</dbReference>
<evidence type="ECO:0000259" key="3">
    <source>
        <dbReference type="Pfam" id="PF01425"/>
    </source>
</evidence>
<evidence type="ECO:0000313" key="4">
    <source>
        <dbReference type="EMBL" id="KAF0699855.1"/>
    </source>
</evidence>
<dbReference type="OrthoDB" id="566138at2759"/>
<feature type="domain" description="Amidase" evidence="3">
    <location>
        <begin position="156"/>
        <end position="575"/>
    </location>
</feature>
<feature type="chain" id="PRO_5033437055" evidence="2">
    <location>
        <begin position="23"/>
        <end position="611"/>
    </location>
</feature>
<dbReference type="EMBL" id="CAADRA010005174">
    <property type="protein sequence ID" value="VFT86510.1"/>
    <property type="molecule type" value="Genomic_DNA"/>
</dbReference>
<keyword evidence="2" id="KW-0732">Signal</keyword>
<dbReference type="EMBL" id="VJMH01005153">
    <property type="protein sequence ID" value="KAF0699855.1"/>
    <property type="molecule type" value="Genomic_DNA"/>
</dbReference>
<evidence type="ECO:0000313" key="5">
    <source>
        <dbReference type="EMBL" id="VFT86510.1"/>
    </source>
</evidence>
<evidence type="ECO:0000313" key="6">
    <source>
        <dbReference type="Proteomes" id="UP000332933"/>
    </source>
</evidence>